<dbReference type="PROSITE" id="PS50089">
    <property type="entry name" value="ZF_RING_2"/>
    <property type="match status" value="1"/>
</dbReference>
<evidence type="ECO:0000256" key="2">
    <source>
        <dbReference type="ARBA" id="ARBA00022771"/>
    </source>
</evidence>
<evidence type="ECO:0000256" key="4">
    <source>
        <dbReference type="PROSITE-ProRule" id="PRU00175"/>
    </source>
</evidence>
<feature type="region of interest" description="Disordered" evidence="5">
    <location>
        <begin position="309"/>
        <end position="335"/>
    </location>
</feature>
<protein>
    <submittedName>
        <fullName evidence="8">E3 ubiquitin-protein ligase Rnf220-like isoform X1</fullName>
    </submittedName>
</protein>
<dbReference type="GO" id="GO:0061630">
    <property type="term" value="F:ubiquitin protein ligase activity"/>
    <property type="evidence" value="ECO:0007669"/>
    <property type="project" value="TreeGrafter"/>
</dbReference>
<name>A0A6P4ZEU4_BRABE</name>
<dbReference type="SUPFAM" id="SSF57850">
    <property type="entry name" value="RING/U-box"/>
    <property type="match status" value="1"/>
</dbReference>
<feature type="compositionally biased region" description="Low complexity" evidence="5">
    <location>
        <begin position="557"/>
        <end position="571"/>
    </location>
</feature>
<dbReference type="InterPro" id="IPR052443">
    <property type="entry name" value="E3_ubiq-ligase_RNF220-like"/>
</dbReference>
<dbReference type="OrthoDB" id="6270329at2759"/>
<evidence type="ECO:0000313" key="7">
    <source>
        <dbReference type="Proteomes" id="UP000515135"/>
    </source>
</evidence>
<dbReference type="InterPro" id="IPR001841">
    <property type="entry name" value="Znf_RING"/>
</dbReference>
<feature type="compositionally biased region" description="Basic and acidic residues" evidence="5">
    <location>
        <begin position="513"/>
        <end position="531"/>
    </location>
</feature>
<dbReference type="InterPro" id="IPR031824">
    <property type="entry name" value="RNF220_mid"/>
</dbReference>
<feature type="region of interest" description="Disordered" evidence="5">
    <location>
        <begin position="24"/>
        <end position="55"/>
    </location>
</feature>
<dbReference type="GO" id="GO:0008270">
    <property type="term" value="F:zinc ion binding"/>
    <property type="evidence" value="ECO:0007669"/>
    <property type="project" value="UniProtKB-KW"/>
</dbReference>
<sequence>MENPSFIPTQLTTPALMVLASTAEAARDTSSLPPQQTGGFTPQGTPGLDKEGHVPFSTASFSLPTMYPRQAGADGSFPNREFIPSVLHLHPHFAGTHLERSGLAMLNSTGSGAFRPFSISEDRDGMYQSAFTPAKRLKSSQESDLVARFREGEHGSSPRELSENHRSPASLVKHEQGEDGLHRGSPSSSAFSIHPGGKLDRDTISPASSEEGRTLRTSLTPDGRWLGLSPGKRKPVLLDGQTPCCPVCGVTLRPGAEMKAHFEQELEKLSKIGKNGKKTNKDAASQSKKFTSLFYHRPWKLASVFESIPSPSTSTFPSPPTPSGSRVKTSPPPDNPTMCRYEVGIPQEGRRSAAFKNFQRVKMNRQQRLNVSASAARLGKAAKKKRNLEEATSSDELPSCPICSVKLGGTPEEMNGHVEACLKKSQRDSETEPVDVEGEIEEFEEYTWAGQTRVRATSMLQGQFEAQGFQVVRSKKENDSDQDLNVDGDDAEEYGKPQYRERDIIPCTSDEPAENKEREALREAVLGRENTDDASQPGDRSRWANEEGDPTSTNGPTTDSVGDTTTDTGGTKSREPVASTSRGPVSDKVVEALKAKIREQEQLLSKKDRIKCLICMEPYTIPLVSINCWHVHCEECWLRTLGAKKLCPQCNMITAAADLRRIYL</sequence>
<dbReference type="Pfam" id="PF13923">
    <property type="entry name" value="zf-C3HC4_2"/>
    <property type="match status" value="1"/>
</dbReference>
<dbReference type="InterPro" id="IPR013083">
    <property type="entry name" value="Znf_RING/FYVE/PHD"/>
</dbReference>
<evidence type="ECO:0000259" key="6">
    <source>
        <dbReference type="PROSITE" id="PS50089"/>
    </source>
</evidence>
<evidence type="ECO:0000256" key="3">
    <source>
        <dbReference type="ARBA" id="ARBA00022833"/>
    </source>
</evidence>
<proteinExistence type="predicted"/>
<organism evidence="7 8">
    <name type="scientific">Branchiostoma belcheri</name>
    <name type="common">Amphioxus</name>
    <dbReference type="NCBI Taxonomy" id="7741"/>
    <lineage>
        <taxon>Eukaryota</taxon>
        <taxon>Metazoa</taxon>
        <taxon>Chordata</taxon>
        <taxon>Cephalochordata</taxon>
        <taxon>Leptocardii</taxon>
        <taxon>Amphioxiformes</taxon>
        <taxon>Branchiostomatidae</taxon>
        <taxon>Branchiostoma</taxon>
    </lineage>
</organism>
<evidence type="ECO:0000256" key="5">
    <source>
        <dbReference type="SAM" id="MobiDB-lite"/>
    </source>
</evidence>
<dbReference type="KEGG" id="bbel:109476059"/>
<keyword evidence="1" id="KW-0479">Metal-binding</keyword>
<feature type="compositionally biased region" description="Low complexity" evidence="5">
    <location>
        <begin position="33"/>
        <end position="47"/>
    </location>
</feature>
<evidence type="ECO:0000256" key="1">
    <source>
        <dbReference type="ARBA" id="ARBA00022723"/>
    </source>
</evidence>
<dbReference type="CDD" id="cd16563">
    <property type="entry name" value="RING-HC_RNF220"/>
    <property type="match status" value="1"/>
</dbReference>
<dbReference type="InterPro" id="IPR040178">
    <property type="entry name" value="RNF220_RING"/>
</dbReference>
<accession>A0A6P4ZEU4</accession>
<keyword evidence="7" id="KW-1185">Reference proteome</keyword>
<dbReference type="GO" id="GO:0016567">
    <property type="term" value="P:protein ubiquitination"/>
    <property type="evidence" value="ECO:0007669"/>
    <property type="project" value="TreeGrafter"/>
</dbReference>
<feature type="domain" description="RING-type" evidence="6">
    <location>
        <begin position="612"/>
        <end position="651"/>
    </location>
</feature>
<feature type="region of interest" description="Disordered" evidence="5">
    <location>
        <begin position="174"/>
        <end position="230"/>
    </location>
</feature>
<feature type="compositionally biased region" description="Acidic residues" evidence="5">
    <location>
        <begin position="480"/>
        <end position="492"/>
    </location>
</feature>
<gene>
    <name evidence="8" type="primary">LOC109476059</name>
</gene>
<dbReference type="RefSeq" id="XP_019632444.1">
    <property type="nucleotide sequence ID" value="XM_019776885.1"/>
</dbReference>
<feature type="compositionally biased region" description="Basic and acidic residues" evidence="5">
    <location>
        <begin position="493"/>
        <end position="504"/>
    </location>
</feature>
<dbReference type="PANTHER" id="PTHR13459:SF1">
    <property type="entry name" value="E3 UBIQUITIN-PROTEIN LIGASE RNF220 ISOFORM X1"/>
    <property type="match status" value="1"/>
</dbReference>
<feature type="region of interest" description="Disordered" evidence="5">
    <location>
        <begin position="473"/>
        <end position="585"/>
    </location>
</feature>
<keyword evidence="3" id="KW-0862">Zinc</keyword>
<dbReference type="Pfam" id="PF15926">
    <property type="entry name" value="RNF220"/>
    <property type="match status" value="1"/>
</dbReference>
<dbReference type="PANTHER" id="PTHR13459">
    <property type="entry name" value="E3 UBIQUITIN-PROTEIN LIGASE RNF220 ISOFORM X1"/>
    <property type="match status" value="1"/>
</dbReference>
<dbReference type="Proteomes" id="UP000515135">
    <property type="component" value="Unplaced"/>
</dbReference>
<dbReference type="Gene3D" id="3.30.40.10">
    <property type="entry name" value="Zinc/RING finger domain, C3HC4 (zinc finger)"/>
    <property type="match status" value="1"/>
</dbReference>
<reference evidence="8" key="1">
    <citation type="submission" date="2025-08" db="UniProtKB">
        <authorList>
            <consortium name="RefSeq"/>
        </authorList>
    </citation>
    <scope>IDENTIFICATION</scope>
    <source>
        <tissue evidence="8">Gonad</tissue>
    </source>
</reference>
<keyword evidence="2 4" id="KW-0863">Zinc-finger</keyword>
<dbReference type="GeneID" id="109476059"/>
<evidence type="ECO:0000313" key="8">
    <source>
        <dbReference type="RefSeq" id="XP_019632444.1"/>
    </source>
</evidence>
<dbReference type="AlphaFoldDB" id="A0A6P4ZEU4"/>